<dbReference type="STRING" id="870482.SAMN04487987_10137"/>
<dbReference type="NCBIfam" id="TIGR02436">
    <property type="entry name" value="four helix bundle protein"/>
    <property type="match status" value="1"/>
</dbReference>
<reference evidence="2" key="1">
    <citation type="submission" date="2016-10" db="EMBL/GenBank/DDBJ databases">
        <authorList>
            <person name="Varghese N."/>
            <person name="Submissions S."/>
        </authorList>
    </citation>
    <scope>NUCLEOTIDE SEQUENCE [LARGE SCALE GENOMIC DNA]</scope>
    <source>
        <strain evidence="2">DSM 25730</strain>
    </source>
</reference>
<proteinExistence type="predicted"/>
<dbReference type="RefSeq" id="WP_092847558.1">
    <property type="nucleotide sequence ID" value="NZ_FOMI01000001.1"/>
</dbReference>
<gene>
    <name evidence="1" type="ORF">SAMN04487987_10137</name>
</gene>
<name>A0A1I1M553_9FLAO</name>
<dbReference type="PANTHER" id="PTHR38471:SF2">
    <property type="entry name" value="FOUR HELIX BUNDLE PROTEIN"/>
    <property type="match status" value="1"/>
</dbReference>
<dbReference type="PANTHER" id="PTHR38471">
    <property type="entry name" value="FOUR HELIX BUNDLE PROTEIN"/>
    <property type="match status" value="1"/>
</dbReference>
<protein>
    <submittedName>
        <fullName evidence="1">Four helix bundle protein</fullName>
    </submittedName>
</protein>
<organism evidence="1 2">
    <name type="scientific">Algibacter pectinivorans</name>
    <dbReference type="NCBI Taxonomy" id="870482"/>
    <lineage>
        <taxon>Bacteria</taxon>
        <taxon>Pseudomonadati</taxon>
        <taxon>Bacteroidota</taxon>
        <taxon>Flavobacteriia</taxon>
        <taxon>Flavobacteriales</taxon>
        <taxon>Flavobacteriaceae</taxon>
        <taxon>Algibacter</taxon>
    </lineage>
</organism>
<dbReference type="InterPro" id="IPR012657">
    <property type="entry name" value="23S_rRNA-intervening_sequence"/>
</dbReference>
<sequence length="118" mass="13862">MSKFKFEKLLIWQKAMDLGEEINVLIDDFPKKEYYNLSSQLIRAVDSVALNISEGAIGQSNPEQNKFLGYSIRSLAEVVTCLHKAIRRKYISEEQFNKYYNESFHLMNMMIAFKRNLK</sequence>
<dbReference type="InterPro" id="IPR036583">
    <property type="entry name" value="23S_rRNA_IVS_sf"/>
</dbReference>
<dbReference type="CDD" id="cd16377">
    <property type="entry name" value="23S_rRNA_IVP_like"/>
    <property type="match status" value="1"/>
</dbReference>
<dbReference type="SUPFAM" id="SSF158446">
    <property type="entry name" value="IVS-encoded protein-like"/>
    <property type="match status" value="1"/>
</dbReference>
<evidence type="ECO:0000313" key="1">
    <source>
        <dbReference type="EMBL" id="SFC80559.1"/>
    </source>
</evidence>
<dbReference type="OrthoDB" id="9811959at2"/>
<dbReference type="Gene3D" id="1.20.1440.60">
    <property type="entry name" value="23S rRNA-intervening sequence"/>
    <property type="match status" value="1"/>
</dbReference>
<dbReference type="Pfam" id="PF05635">
    <property type="entry name" value="23S_rRNA_IVP"/>
    <property type="match status" value="1"/>
</dbReference>
<keyword evidence="2" id="KW-1185">Reference proteome</keyword>
<accession>A0A1I1M553</accession>
<dbReference type="AlphaFoldDB" id="A0A1I1M553"/>
<dbReference type="Proteomes" id="UP000199439">
    <property type="component" value="Unassembled WGS sequence"/>
</dbReference>
<dbReference type="EMBL" id="FOMI01000001">
    <property type="protein sequence ID" value="SFC80559.1"/>
    <property type="molecule type" value="Genomic_DNA"/>
</dbReference>
<evidence type="ECO:0000313" key="2">
    <source>
        <dbReference type="Proteomes" id="UP000199439"/>
    </source>
</evidence>